<dbReference type="Proteomes" id="UP000318538">
    <property type="component" value="Chromosome"/>
</dbReference>
<dbReference type="Pfam" id="PF00196">
    <property type="entry name" value="GerE"/>
    <property type="match status" value="1"/>
</dbReference>
<evidence type="ECO:0000313" key="2">
    <source>
        <dbReference type="EMBL" id="QDT05789.1"/>
    </source>
</evidence>
<dbReference type="SUPFAM" id="SSF46894">
    <property type="entry name" value="C-terminal effector domain of the bipartite response regulators"/>
    <property type="match status" value="1"/>
</dbReference>
<dbReference type="PRINTS" id="PR00038">
    <property type="entry name" value="HTHLUXR"/>
</dbReference>
<dbReference type="SMART" id="SM00421">
    <property type="entry name" value="HTH_LUXR"/>
    <property type="match status" value="1"/>
</dbReference>
<gene>
    <name evidence="2" type="ORF">K227x_41940</name>
</gene>
<name>A0A517NF79_9BACT</name>
<dbReference type="GO" id="GO:0003677">
    <property type="term" value="F:DNA binding"/>
    <property type="evidence" value="ECO:0007669"/>
    <property type="project" value="InterPro"/>
</dbReference>
<dbReference type="AlphaFoldDB" id="A0A517NF79"/>
<dbReference type="GO" id="GO:0006355">
    <property type="term" value="P:regulation of DNA-templated transcription"/>
    <property type="evidence" value="ECO:0007669"/>
    <property type="project" value="InterPro"/>
</dbReference>
<keyword evidence="3" id="KW-1185">Reference proteome</keyword>
<evidence type="ECO:0000259" key="1">
    <source>
        <dbReference type="SMART" id="SM00421"/>
    </source>
</evidence>
<accession>A0A517NF79</accession>
<reference evidence="2 3" key="1">
    <citation type="submission" date="2019-02" db="EMBL/GenBank/DDBJ databases">
        <title>Deep-cultivation of Planctomycetes and their phenomic and genomic characterization uncovers novel biology.</title>
        <authorList>
            <person name="Wiegand S."/>
            <person name="Jogler M."/>
            <person name="Boedeker C."/>
            <person name="Pinto D."/>
            <person name="Vollmers J."/>
            <person name="Rivas-Marin E."/>
            <person name="Kohn T."/>
            <person name="Peeters S.H."/>
            <person name="Heuer A."/>
            <person name="Rast P."/>
            <person name="Oberbeckmann S."/>
            <person name="Bunk B."/>
            <person name="Jeske O."/>
            <person name="Meyerdierks A."/>
            <person name="Storesund J.E."/>
            <person name="Kallscheuer N."/>
            <person name="Luecker S."/>
            <person name="Lage O.M."/>
            <person name="Pohl T."/>
            <person name="Merkel B.J."/>
            <person name="Hornburger P."/>
            <person name="Mueller R.-W."/>
            <person name="Bruemmer F."/>
            <person name="Labrenz M."/>
            <person name="Spormann A.M."/>
            <person name="Op den Camp H."/>
            <person name="Overmann J."/>
            <person name="Amann R."/>
            <person name="Jetten M.S.M."/>
            <person name="Mascher T."/>
            <person name="Medema M.H."/>
            <person name="Devos D.P."/>
            <person name="Kaster A.-K."/>
            <person name="Ovreas L."/>
            <person name="Rohde M."/>
            <person name="Galperin M.Y."/>
            <person name="Jogler C."/>
        </authorList>
    </citation>
    <scope>NUCLEOTIDE SEQUENCE [LARGE SCALE GENOMIC DNA]</scope>
    <source>
        <strain evidence="2 3">K22_7</strain>
    </source>
</reference>
<dbReference type="InterPro" id="IPR000792">
    <property type="entry name" value="Tscrpt_reg_LuxR_C"/>
</dbReference>
<dbReference type="Gene3D" id="1.10.10.10">
    <property type="entry name" value="Winged helix-like DNA-binding domain superfamily/Winged helix DNA-binding domain"/>
    <property type="match status" value="1"/>
</dbReference>
<evidence type="ECO:0000313" key="3">
    <source>
        <dbReference type="Proteomes" id="UP000318538"/>
    </source>
</evidence>
<dbReference type="InterPro" id="IPR036388">
    <property type="entry name" value="WH-like_DNA-bd_sf"/>
</dbReference>
<dbReference type="EMBL" id="CP036525">
    <property type="protein sequence ID" value="QDT05789.1"/>
    <property type="molecule type" value="Genomic_DNA"/>
</dbReference>
<protein>
    <submittedName>
        <fullName evidence="2">Bacterial regulatory protein, luxR family</fullName>
    </submittedName>
</protein>
<dbReference type="InterPro" id="IPR016032">
    <property type="entry name" value="Sig_transdc_resp-reg_C-effctor"/>
</dbReference>
<dbReference type="RefSeq" id="WP_145172092.1">
    <property type="nucleotide sequence ID" value="NZ_CP036525.1"/>
</dbReference>
<proteinExistence type="predicted"/>
<sequence length="238" mass="26165">MPAVIHSLIPQDDDAVAFYSSCMDLTNRVRKAITANAPLLPLLETNSDSVYIKAADGTMLVCNRGYINLFAPGTDPTGRSTAAYLNEDLVTAARSSDLLVLSGADDVMFIHPYHDTKGHSLSLRTFKGSLLGLGHPRHAIIGISRLIGVNVSERRERLLPLGRSWAIYETLKQRDQEIAVWVARGERIKAIAENFHVSEKTIENSRNSTMKALHLGNPVDLIKLMVRLQDGGFADFGL</sequence>
<feature type="domain" description="HTH luxR-type" evidence="1">
    <location>
        <begin position="168"/>
        <end position="225"/>
    </location>
</feature>
<dbReference type="KEGG" id="rlc:K227x_41940"/>
<dbReference type="OrthoDB" id="260983at2"/>
<organism evidence="2 3">
    <name type="scientific">Rubripirellula lacrimiformis</name>
    <dbReference type="NCBI Taxonomy" id="1930273"/>
    <lineage>
        <taxon>Bacteria</taxon>
        <taxon>Pseudomonadati</taxon>
        <taxon>Planctomycetota</taxon>
        <taxon>Planctomycetia</taxon>
        <taxon>Pirellulales</taxon>
        <taxon>Pirellulaceae</taxon>
        <taxon>Rubripirellula</taxon>
    </lineage>
</organism>